<dbReference type="AlphaFoldDB" id="A0A154WEV8"/>
<proteinExistence type="predicted"/>
<accession>A0A154WEV8</accession>
<dbReference type="STRING" id="580166.AUP43_17625"/>
<dbReference type="RefSeq" id="WP_067553299.1">
    <property type="nucleotide sequence ID" value="NZ_LPXN01000061.1"/>
</dbReference>
<reference evidence="1 2" key="1">
    <citation type="submission" date="2015-12" db="EMBL/GenBank/DDBJ databases">
        <title>Genome sequence of Oceanibaculum pacificum MCCC 1A02656.</title>
        <authorList>
            <person name="Lu L."/>
            <person name="Lai Q."/>
            <person name="Shao Z."/>
            <person name="Qian P."/>
        </authorList>
    </citation>
    <scope>NUCLEOTIDE SEQUENCE [LARGE SCALE GENOMIC DNA]</scope>
    <source>
        <strain evidence="1 2">MCCC 1A02656</strain>
    </source>
</reference>
<gene>
    <name evidence="1" type="ORF">AUP43_17625</name>
</gene>
<dbReference type="EMBL" id="LPXN01000061">
    <property type="protein sequence ID" value="KZD12029.1"/>
    <property type="molecule type" value="Genomic_DNA"/>
</dbReference>
<dbReference type="OrthoDB" id="7230413at2"/>
<sequence length="637" mass="69804">MALQIETFSNLTGGQSFFKAIGHPLSAGPIAALLARLGKGGKVAVYDPLGFLQPFAEIHGCEALTLAGIYVQNIDWIGRLLLGQPAQPVTALQESGAETVFVVAYDAGRLIAHIRHLLPADAAVVSLDDARLPAEMLGNPRNYLDPLNFATNMALFRDADGHHTRLTTANYWAGYGAKDVSVWCRLFDANGKTLVDWRQDLPNATASLVFDSKEIRARFGLGDFCGSLFIHVIGARGHDVVKYAMDTYGDDAAVLSCTHDANAWPADFYAGLPAPRPGDRVLLWLQNAHPAPIPAGGIGLNLMGRREIVWLDREIPGFGTHALDIAELLPDARWPQQIEIQAGKYVVRPRYEVVQADGRRRIAHANVERTDLKPDPRLPELSNLMGKGFILPAPILPTDRFDSILLPTPMATGQEDLPVAVAIYDPQGREVAQKRLGRLPRRDSVAVELKELVDGHLKGGYGHVELLYDFAEGGSGDGWLHGLFRYEDRQTGHAADSSFGAHIFNTVLTYKNEPQSYAGRAPGLSTRLFLRLGPQPMDTICHLIYAASSPWHALSETELILTSAEGREIATHAVAIPCSGSFFFRYSEVFDAETREKAGEDAYILIRDQTCRLFGFHGLIRENGPKGAFSLDHMFGF</sequence>
<keyword evidence="2" id="KW-1185">Reference proteome</keyword>
<dbReference type="Proteomes" id="UP000076400">
    <property type="component" value="Unassembled WGS sequence"/>
</dbReference>
<evidence type="ECO:0000313" key="2">
    <source>
        <dbReference type="Proteomes" id="UP000076400"/>
    </source>
</evidence>
<comment type="caution">
    <text evidence="1">The sequence shown here is derived from an EMBL/GenBank/DDBJ whole genome shotgun (WGS) entry which is preliminary data.</text>
</comment>
<name>A0A154WEV8_9PROT</name>
<protein>
    <submittedName>
        <fullName evidence="1">Uncharacterized protein</fullName>
    </submittedName>
</protein>
<evidence type="ECO:0000313" key="1">
    <source>
        <dbReference type="EMBL" id="KZD12029.1"/>
    </source>
</evidence>
<organism evidence="1 2">
    <name type="scientific">Oceanibaculum pacificum</name>
    <dbReference type="NCBI Taxonomy" id="580166"/>
    <lineage>
        <taxon>Bacteria</taxon>
        <taxon>Pseudomonadati</taxon>
        <taxon>Pseudomonadota</taxon>
        <taxon>Alphaproteobacteria</taxon>
        <taxon>Rhodospirillales</taxon>
        <taxon>Oceanibaculaceae</taxon>
        <taxon>Oceanibaculum</taxon>
    </lineage>
</organism>